<protein>
    <submittedName>
        <fullName evidence="1">Uncharacterized protein</fullName>
    </submittedName>
</protein>
<dbReference type="KEGG" id="gaz:Pan241w_26100"/>
<accession>A0A517RFB1</accession>
<dbReference type="Proteomes" id="UP000317171">
    <property type="component" value="Chromosome"/>
</dbReference>
<dbReference type="RefSeq" id="WP_145215916.1">
    <property type="nucleotide sequence ID" value="NZ_CP036269.1"/>
</dbReference>
<dbReference type="AlphaFoldDB" id="A0A517RFB1"/>
<evidence type="ECO:0000313" key="1">
    <source>
        <dbReference type="EMBL" id="QDT42525.1"/>
    </source>
</evidence>
<reference evidence="1 2" key="1">
    <citation type="submission" date="2019-02" db="EMBL/GenBank/DDBJ databases">
        <title>Deep-cultivation of Planctomycetes and their phenomic and genomic characterization uncovers novel biology.</title>
        <authorList>
            <person name="Wiegand S."/>
            <person name="Jogler M."/>
            <person name="Boedeker C."/>
            <person name="Pinto D."/>
            <person name="Vollmers J."/>
            <person name="Rivas-Marin E."/>
            <person name="Kohn T."/>
            <person name="Peeters S.H."/>
            <person name="Heuer A."/>
            <person name="Rast P."/>
            <person name="Oberbeckmann S."/>
            <person name="Bunk B."/>
            <person name="Jeske O."/>
            <person name="Meyerdierks A."/>
            <person name="Storesund J.E."/>
            <person name="Kallscheuer N."/>
            <person name="Luecker S."/>
            <person name="Lage O.M."/>
            <person name="Pohl T."/>
            <person name="Merkel B.J."/>
            <person name="Hornburger P."/>
            <person name="Mueller R.-W."/>
            <person name="Bruemmer F."/>
            <person name="Labrenz M."/>
            <person name="Spormann A.M."/>
            <person name="Op den Camp H."/>
            <person name="Overmann J."/>
            <person name="Amann R."/>
            <person name="Jetten M.S.M."/>
            <person name="Mascher T."/>
            <person name="Medema M.H."/>
            <person name="Devos D.P."/>
            <person name="Kaster A.-K."/>
            <person name="Ovreas L."/>
            <person name="Rohde M."/>
            <person name="Galperin M.Y."/>
            <person name="Jogler C."/>
        </authorList>
    </citation>
    <scope>NUCLEOTIDE SEQUENCE [LARGE SCALE GENOMIC DNA]</scope>
    <source>
        <strain evidence="1 2">Pan241w</strain>
    </source>
</reference>
<sequence>MEINFNLSQSGIFLDLLLSSISNLPGYHLSDNAEWFISKCVQTKQDRIILNEFGRASSDFKWGELEHIFHNSHSIQEVKLKLKNIDSAELRNLAWITTKQFWNSFQDEYALIQHCLKKKIETLTSLKKQKMFKNCLSLIKKSYCQGKKISTLNISVTPNFGLNISSGTAFMNEKPLIVLRATNFPKMSTKLNKTDLGVLFHEISHLLLDSAFNPARKVVDETLSFQKASASERNEVSEMLVRGGFPCGILAMESGLIKRPIQNPTSQLNNHTNQLIKRIRDRKIVFCLSDPRITLEALSILREM</sequence>
<evidence type="ECO:0000313" key="2">
    <source>
        <dbReference type="Proteomes" id="UP000317171"/>
    </source>
</evidence>
<name>A0A517RFB1_9PLAN</name>
<gene>
    <name evidence="1" type="ORF">Pan241w_26100</name>
</gene>
<organism evidence="1 2">
    <name type="scientific">Gimesia alba</name>
    <dbReference type="NCBI Taxonomy" id="2527973"/>
    <lineage>
        <taxon>Bacteria</taxon>
        <taxon>Pseudomonadati</taxon>
        <taxon>Planctomycetota</taxon>
        <taxon>Planctomycetia</taxon>
        <taxon>Planctomycetales</taxon>
        <taxon>Planctomycetaceae</taxon>
        <taxon>Gimesia</taxon>
    </lineage>
</organism>
<proteinExistence type="predicted"/>
<dbReference type="EMBL" id="CP036269">
    <property type="protein sequence ID" value="QDT42525.1"/>
    <property type="molecule type" value="Genomic_DNA"/>
</dbReference>
<keyword evidence="2" id="KW-1185">Reference proteome</keyword>